<evidence type="ECO:0000259" key="1">
    <source>
        <dbReference type="PROSITE" id="PS50206"/>
    </source>
</evidence>
<dbReference type="SUPFAM" id="SSF56059">
    <property type="entry name" value="Glutathione synthetase ATP-binding domain-like"/>
    <property type="match status" value="1"/>
</dbReference>
<dbReference type="Gene3D" id="3.50.30.10">
    <property type="entry name" value="Phosphohistidine domain"/>
    <property type="match status" value="1"/>
</dbReference>
<dbReference type="Proteomes" id="UP001422074">
    <property type="component" value="Unassembled WGS sequence"/>
</dbReference>
<dbReference type="InterPro" id="IPR001763">
    <property type="entry name" value="Rhodanese-like_dom"/>
</dbReference>
<name>A0ABU9X3B3_9MICC</name>
<protein>
    <submittedName>
        <fullName evidence="2">PEP/pyruvate-binding domain-containing protein</fullName>
    </submittedName>
</protein>
<gene>
    <name evidence="2" type="ORF">ABCQ75_15505</name>
</gene>
<accession>A0ABU9X3B3</accession>
<dbReference type="SUPFAM" id="SSF52009">
    <property type="entry name" value="Phosphohistidine domain"/>
    <property type="match status" value="1"/>
</dbReference>
<dbReference type="PROSITE" id="PS50206">
    <property type="entry name" value="RHODANESE_3"/>
    <property type="match status" value="1"/>
</dbReference>
<dbReference type="Gene3D" id="3.30.1490.20">
    <property type="entry name" value="ATP-grasp fold, A domain"/>
    <property type="match status" value="1"/>
</dbReference>
<reference evidence="2 3" key="1">
    <citation type="submission" date="2024-05" db="EMBL/GenBank/DDBJ databases">
        <title>Sinomonas sp. nov., isolated from a waste landfill.</title>
        <authorList>
            <person name="Zhao Y."/>
        </authorList>
    </citation>
    <scope>NUCLEOTIDE SEQUENCE [LARGE SCALE GENOMIC DNA]</scope>
    <source>
        <strain evidence="2 3">CCTCC AB2014300</strain>
    </source>
</reference>
<dbReference type="Pfam" id="PF00391">
    <property type="entry name" value="PEP-utilizers"/>
    <property type="match status" value="1"/>
</dbReference>
<dbReference type="InterPro" id="IPR051549">
    <property type="entry name" value="PEP_Utilizing_Enz"/>
</dbReference>
<dbReference type="Pfam" id="PF01326">
    <property type="entry name" value="PPDK_N"/>
    <property type="match status" value="1"/>
</dbReference>
<dbReference type="EMBL" id="JBDFRB010000021">
    <property type="protein sequence ID" value="MEN2745932.1"/>
    <property type="molecule type" value="Genomic_DNA"/>
</dbReference>
<organism evidence="2 3">
    <name type="scientific">Sinomonas halotolerans</name>
    <dbReference type="NCBI Taxonomy" id="1644133"/>
    <lineage>
        <taxon>Bacteria</taxon>
        <taxon>Bacillati</taxon>
        <taxon>Actinomycetota</taxon>
        <taxon>Actinomycetes</taxon>
        <taxon>Micrococcales</taxon>
        <taxon>Micrococcaceae</taxon>
        <taxon>Sinomonas</taxon>
    </lineage>
</organism>
<proteinExistence type="predicted"/>
<dbReference type="PANTHER" id="PTHR43615:SF1">
    <property type="entry name" value="PPDK_N DOMAIN-CONTAINING PROTEIN"/>
    <property type="match status" value="1"/>
</dbReference>
<dbReference type="InterPro" id="IPR002192">
    <property type="entry name" value="PPDK_AMP/ATP-bd"/>
</dbReference>
<dbReference type="InterPro" id="IPR036637">
    <property type="entry name" value="Phosphohistidine_dom_sf"/>
</dbReference>
<feature type="domain" description="Rhodanese" evidence="1">
    <location>
        <begin position="619"/>
        <end position="649"/>
    </location>
</feature>
<evidence type="ECO:0000313" key="3">
    <source>
        <dbReference type="Proteomes" id="UP001422074"/>
    </source>
</evidence>
<comment type="caution">
    <text evidence="2">The sequence shown here is derived from an EMBL/GenBank/DDBJ whole genome shotgun (WGS) entry which is preliminary data.</text>
</comment>
<dbReference type="PANTHER" id="PTHR43615">
    <property type="entry name" value="PHOSPHOENOLPYRUVATE SYNTHASE-RELATED"/>
    <property type="match status" value="1"/>
</dbReference>
<dbReference type="InterPro" id="IPR013815">
    <property type="entry name" value="ATP_grasp_subdomain_1"/>
</dbReference>
<dbReference type="InterPro" id="IPR008279">
    <property type="entry name" value="PEP-util_enz_mobile_dom"/>
</dbReference>
<sequence>MHGGEAPMPAVVVPLEALRAGMVAEAGGKAANLGEMLAAGFAVPGGFCVMTPAYRDALERADARSLAEAVDSEDDDARRPGLAARLRELLASAGLAPATEAAVRAAYERLSQAPAPGVRGSDAIHGGDGIPVAVRSSATAEDLPGASFAGLQETFLNVVGADAVLDAVRRCWASLWTDRAVAYRRAAGFQGAEAALAVVVQPLVDAAVAGILFTADPVSGSRTRMVVEASPGLGEAVVSGAVDPDRFVAEAATGQLLESRAGSKGLAVRPAAGGGTERVAPAGDAGPLCLGPGEVAELAALGRQLEAHFGSPQDAEWALAADGTLWLTQTRPITTLHPIPVRPSGSPAGGVRAWFCFSLAQGLTRPLTPMGIASLKAAAGSIAAQAGLAPSDADAGPSVVQAAGGRLFVDVTTVLRSRVGRRLAPRVLDVMEARSAGILRRLSADPRFPLEIRTPLPLARRVVSLAVRHHVPETLVRALVRPAAGLARVQRFGAVLEERLAPGTGGPAARLDRARDLLAREAFPIVPATLPVAAAGFVCAGLASLLLRGTARPGELQDVLRGLPNNPTTEMDEELRSLAERVRREAPAEADELAGHDGGELAARHAAGTLPEVLADGIAAFLGRYGHRAVAEIDVGMPRWREEPGPVLSMVSSMLLGDPAKDSFASAARAGEDAARSLASRARDRGRLRGAAVAALLARARALAGLREQPKFYLVRVFDAARTELHAVGRHLAEAGVLDDAGDVFFLDFAEARAALAAASAGHGPGRAEDDGGARLRGTVAARRADYARELRRRHVPRVLLSDGSEPEAVASATTPGEAGVPAGTALAGVPASAGTVTAAARVVLDPSAASLAPGEVLVAPSTDPGWTPLFVTAGALVMEMGGANSHGAVVAREYGIPAVVGVPRATERIRSGDRIEVDGAAGTVRIVAPAGGTEGSS</sequence>
<keyword evidence="3" id="KW-1185">Reference proteome</keyword>
<dbReference type="Gene3D" id="3.30.470.20">
    <property type="entry name" value="ATP-grasp fold, B domain"/>
    <property type="match status" value="1"/>
</dbReference>
<dbReference type="RefSeq" id="WP_345886555.1">
    <property type="nucleotide sequence ID" value="NZ_JBDFRB010000021.1"/>
</dbReference>
<evidence type="ECO:0000313" key="2">
    <source>
        <dbReference type="EMBL" id="MEN2745932.1"/>
    </source>
</evidence>